<organism evidence="2">
    <name type="scientific">bioreactor metagenome</name>
    <dbReference type="NCBI Taxonomy" id="1076179"/>
    <lineage>
        <taxon>unclassified sequences</taxon>
        <taxon>metagenomes</taxon>
        <taxon>ecological metagenomes</taxon>
    </lineage>
</organism>
<feature type="compositionally biased region" description="Polar residues" evidence="1">
    <location>
        <begin position="1"/>
        <end position="29"/>
    </location>
</feature>
<feature type="region of interest" description="Disordered" evidence="1">
    <location>
        <begin position="1"/>
        <end position="63"/>
    </location>
</feature>
<protein>
    <submittedName>
        <fullName evidence="2">Uncharacterized protein</fullName>
    </submittedName>
</protein>
<evidence type="ECO:0000256" key="1">
    <source>
        <dbReference type="SAM" id="MobiDB-lite"/>
    </source>
</evidence>
<gene>
    <name evidence="2" type="ORF">SDC9_103156</name>
</gene>
<proteinExistence type="predicted"/>
<name>A0A645B3Q5_9ZZZZ</name>
<dbReference type="AlphaFoldDB" id="A0A645B3Q5"/>
<sequence length="63" mass="6885">MSMDPSDTNLLRQTASTNRTSDVIPTNGYSKVMTDADTATPFPPLKRKKMDQLCPQTTANPAI</sequence>
<evidence type="ECO:0000313" key="2">
    <source>
        <dbReference type="EMBL" id="MPM56354.1"/>
    </source>
</evidence>
<feature type="compositionally biased region" description="Polar residues" evidence="1">
    <location>
        <begin position="54"/>
        <end position="63"/>
    </location>
</feature>
<reference evidence="2" key="1">
    <citation type="submission" date="2019-08" db="EMBL/GenBank/DDBJ databases">
        <authorList>
            <person name="Kucharzyk K."/>
            <person name="Murdoch R.W."/>
            <person name="Higgins S."/>
            <person name="Loffler F."/>
        </authorList>
    </citation>
    <scope>NUCLEOTIDE SEQUENCE</scope>
</reference>
<comment type="caution">
    <text evidence="2">The sequence shown here is derived from an EMBL/GenBank/DDBJ whole genome shotgun (WGS) entry which is preliminary data.</text>
</comment>
<dbReference type="EMBL" id="VSSQ01015718">
    <property type="protein sequence ID" value="MPM56354.1"/>
    <property type="molecule type" value="Genomic_DNA"/>
</dbReference>
<accession>A0A645B3Q5</accession>